<comment type="caution">
    <text evidence="3">The sequence shown here is derived from an EMBL/GenBank/DDBJ whole genome shotgun (WGS) entry which is preliminary data.</text>
</comment>
<keyword evidence="4" id="KW-1185">Reference proteome</keyword>
<dbReference type="EC" id="3.6.5.-" evidence="3"/>
<dbReference type="GO" id="GO:0005525">
    <property type="term" value="F:GTP binding"/>
    <property type="evidence" value="ECO:0007669"/>
    <property type="project" value="InterPro"/>
</dbReference>
<dbReference type="Gene3D" id="1.20.5.170">
    <property type="match status" value="1"/>
</dbReference>
<protein>
    <submittedName>
        <fullName evidence="3">Methylmalonyl Co-A mutase-associated GTPase MeaB</fullName>
        <ecNumber evidence="3">3.6.5.-</ecNumber>
    </submittedName>
</protein>
<keyword evidence="3" id="KW-0378">Hydrolase</keyword>
<dbReference type="RefSeq" id="WP_160974562.1">
    <property type="nucleotide sequence ID" value="NZ_WWEN01000007.1"/>
</dbReference>
<dbReference type="InterPro" id="IPR005129">
    <property type="entry name" value="GTPase_ArgK"/>
</dbReference>
<dbReference type="InterPro" id="IPR027417">
    <property type="entry name" value="P-loop_NTPase"/>
</dbReference>
<evidence type="ECO:0000256" key="1">
    <source>
        <dbReference type="ARBA" id="ARBA00009625"/>
    </source>
</evidence>
<dbReference type="SUPFAM" id="SSF52540">
    <property type="entry name" value="P-loop containing nucleoside triphosphate hydrolases"/>
    <property type="match status" value="1"/>
</dbReference>
<dbReference type="AlphaFoldDB" id="A0A6L8LU31"/>
<name>A0A6L8LU31_9RHOB</name>
<dbReference type="PANTHER" id="PTHR23408">
    <property type="entry name" value="METHYLMALONYL-COA MUTASE"/>
    <property type="match status" value="1"/>
</dbReference>
<dbReference type="NCBIfam" id="NF006958">
    <property type="entry name" value="PRK09435.1"/>
    <property type="match status" value="1"/>
</dbReference>
<feature type="domain" description="AAA+ ATPase" evidence="2">
    <location>
        <begin position="50"/>
        <end position="222"/>
    </location>
</feature>
<gene>
    <name evidence="3" type="primary">meaB</name>
    <name evidence="3" type="ORF">GR167_15125</name>
</gene>
<evidence type="ECO:0000259" key="2">
    <source>
        <dbReference type="SMART" id="SM00382"/>
    </source>
</evidence>
<dbReference type="Gene3D" id="1.10.287.130">
    <property type="match status" value="1"/>
</dbReference>
<organism evidence="3 4">
    <name type="scientific">Thalassovita mangrovi</name>
    <dbReference type="NCBI Taxonomy" id="2692236"/>
    <lineage>
        <taxon>Bacteria</taxon>
        <taxon>Pseudomonadati</taxon>
        <taxon>Pseudomonadota</taxon>
        <taxon>Alphaproteobacteria</taxon>
        <taxon>Rhodobacterales</taxon>
        <taxon>Roseobacteraceae</taxon>
        <taxon>Thalassovita</taxon>
    </lineage>
</organism>
<dbReference type="Proteomes" id="UP000479043">
    <property type="component" value="Unassembled WGS sequence"/>
</dbReference>
<dbReference type="InterPro" id="IPR003593">
    <property type="entry name" value="AAA+_ATPase"/>
</dbReference>
<sequence length="328" mass="35127">MDIAKLSDKIVTGDRRALARAITLVESSRADHREQAAELIETLSRKTDAKAIRIGLSGTPGVGKSTFIESFGKMLTAKGLKVAVLAVDPSSARSGGSILGDKTRMELLSRDPNAFIRPSPSGSHLGGVARRSREAVALCEAAGFDVILIETVGVGQSETVVAEMSDLFVLLLAPAGGDELQGVKRGIMEIADIILVNKADGDLKPVAIRTCADYAGALRLLRKRAYDPQDFPKAMTVSALQQDGLEKAWGEMMALNDWRRENGHFDSRRAAQAQFWFEEEVKQALLAQLQTGTARDALARIGADVAEGRATPTKAAAQLLRELHGTPA</sequence>
<reference evidence="3 4" key="1">
    <citation type="submission" date="2020-01" db="EMBL/GenBank/DDBJ databases">
        <authorList>
            <person name="Chen S."/>
        </authorList>
    </citation>
    <scope>NUCLEOTIDE SEQUENCE [LARGE SCALE GENOMIC DNA]</scope>
    <source>
        <strain evidence="3 4">GS-10</strain>
    </source>
</reference>
<dbReference type="SMART" id="SM00382">
    <property type="entry name" value="AAA"/>
    <property type="match status" value="1"/>
</dbReference>
<dbReference type="GO" id="GO:0005737">
    <property type="term" value="C:cytoplasm"/>
    <property type="evidence" value="ECO:0007669"/>
    <property type="project" value="TreeGrafter"/>
</dbReference>
<dbReference type="EMBL" id="WWEN01000007">
    <property type="protein sequence ID" value="MYM56649.1"/>
    <property type="molecule type" value="Genomic_DNA"/>
</dbReference>
<dbReference type="NCBIfam" id="TIGR00750">
    <property type="entry name" value="lao"/>
    <property type="match status" value="1"/>
</dbReference>
<dbReference type="PANTHER" id="PTHR23408:SF3">
    <property type="entry name" value="METHYLMALONIC ACIDURIA TYPE A PROTEIN, MITOCHONDRIAL"/>
    <property type="match status" value="1"/>
</dbReference>
<evidence type="ECO:0000313" key="3">
    <source>
        <dbReference type="EMBL" id="MYM56649.1"/>
    </source>
</evidence>
<dbReference type="GO" id="GO:0003924">
    <property type="term" value="F:GTPase activity"/>
    <property type="evidence" value="ECO:0007669"/>
    <property type="project" value="InterPro"/>
</dbReference>
<dbReference type="Pfam" id="PF03308">
    <property type="entry name" value="MeaB"/>
    <property type="match status" value="1"/>
</dbReference>
<accession>A0A6L8LU31</accession>
<evidence type="ECO:0000313" key="4">
    <source>
        <dbReference type="Proteomes" id="UP000479043"/>
    </source>
</evidence>
<dbReference type="Gene3D" id="3.40.50.300">
    <property type="entry name" value="P-loop containing nucleotide triphosphate hydrolases"/>
    <property type="match status" value="1"/>
</dbReference>
<dbReference type="CDD" id="cd03114">
    <property type="entry name" value="MMAA-like"/>
    <property type="match status" value="1"/>
</dbReference>
<comment type="similarity">
    <text evidence="1">Belongs to the SIMIBI class G3E GTPase family. ArgK/MeaB subfamily.</text>
</comment>
<proteinExistence type="inferred from homology"/>